<evidence type="ECO:0000313" key="1">
    <source>
        <dbReference type="EMBL" id="KAL0149177.1"/>
    </source>
</evidence>
<proteinExistence type="predicted"/>
<dbReference type="EMBL" id="JAMKFB020000508">
    <property type="protein sequence ID" value="KAL0149177.1"/>
    <property type="molecule type" value="Genomic_DNA"/>
</dbReference>
<evidence type="ECO:0000313" key="2">
    <source>
        <dbReference type="Proteomes" id="UP001529510"/>
    </source>
</evidence>
<dbReference type="AlphaFoldDB" id="A0ABD0MGJ9"/>
<feature type="non-terminal residue" evidence="1">
    <location>
        <position position="1"/>
    </location>
</feature>
<organism evidence="1 2">
    <name type="scientific">Cirrhinus mrigala</name>
    <name type="common">Mrigala</name>
    <dbReference type="NCBI Taxonomy" id="683832"/>
    <lineage>
        <taxon>Eukaryota</taxon>
        <taxon>Metazoa</taxon>
        <taxon>Chordata</taxon>
        <taxon>Craniata</taxon>
        <taxon>Vertebrata</taxon>
        <taxon>Euteleostomi</taxon>
        <taxon>Actinopterygii</taxon>
        <taxon>Neopterygii</taxon>
        <taxon>Teleostei</taxon>
        <taxon>Ostariophysi</taxon>
        <taxon>Cypriniformes</taxon>
        <taxon>Cyprinidae</taxon>
        <taxon>Labeoninae</taxon>
        <taxon>Labeonini</taxon>
        <taxon>Cirrhinus</taxon>
    </lineage>
</organism>
<accession>A0ABD0MGJ9</accession>
<sequence length="136" mass="14269">VVDLQALTPEEADPALALLCPVRTINVNASLCRGELCPLGVESSLWRVLLPGVVHSASLADIGATGRATPITAQDSSCAELCPSCVTGNSGIWWEDSSVSAFCTIPYGYVRFSQLFLSVNSGPSIAPQFGLERSSL</sequence>
<gene>
    <name evidence="1" type="ORF">M9458_055518</name>
</gene>
<keyword evidence="2" id="KW-1185">Reference proteome</keyword>
<protein>
    <submittedName>
        <fullName evidence="1">Uncharacterized protein</fullName>
    </submittedName>
</protein>
<name>A0ABD0MGJ9_CIRMR</name>
<reference evidence="1 2" key="1">
    <citation type="submission" date="2024-05" db="EMBL/GenBank/DDBJ databases">
        <title>Genome sequencing and assembly of Indian major carp, Cirrhinus mrigala (Hamilton, 1822).</title>
        <authorList>
            <person name="Mohindra V."/>
            <person name="Chowdhury L.M."/>
            <person name="Lal K."/>
            <person name="Jena J.K."/>
        </authorList>
    </citation>
    <scope>NUCLEOTIDE SEQUENCE [LARGE SCALE GENOMIC DNA]</scope>
    <source>
        <strain evidence="1">CM1030</strain>
        <tissue evidence="1">Blood</tissue>
    </source>
</reference>
<dbReference type="Proteomes" id="UP001529510">
    <property type="component" value="Unassembled WGS sequence"/>
</dbReference>
<comment type="caution">
    <text evidence="1">The sequence shown here is derived from an EMBL/GenBank/DDBJ whole genome shotgun (WGS) entry which is preliminary data.</text>
</comment>